<organism evidence="6">
    <name type="scientific">Chromera velia CCMP2878</name>
    <dbReference type="NCBI Taxonomy" id="1169474"/>
    <lineage>
        <taxon>Eukaryota</taxon>
        <taxon>Sar</taxon>
        <taxon>Alveolata</taxon>
        <taxon>Colpodellida</taxon>
        <taxon>Chromeraceae</taxon>
        <taxon>Chromera</taxon>
    </lineage>
</organism>
<feature type="non-terminal residue" evidence="6">
    <location>
        <position position="1"/>
    </location>
</feature>
<dbReference type="SUPFAM" id="SSF48113">
    <property type="entry name" value="Heme-dependent peroxidases"/>
    <property type="match status" value="1"/>
</dbReference>
<dbReference type="InterPro" id="IPR037120">
    <property type="entry name" value="Haem_peroxidase_sf_animal"/>
</dbReference>
<dbReference type="AlphaFoldDB" id="A0A0G4HU44"/>
<protein>
    <submittedName>
        <fullName evidence="6">Uncharacterized protein</fullName>
    </submittedName>
</protein>
<dbReference type="PROSITE" id="PS50292">
    <property type="entry name" value="PEROXIDASE_3"/>
    <property type="match status" value="1"/>
</dbReference>
<evidence type="ECO:0000256" key="1">
    <source>
        <dbReference type="ARBA" id="ARBA00004613"/>
    </source>
</evidence>
<dbReference type="InterPro" id="IPR010255">
    <property type="entry name" value="Haem_peroxidase_sf"/>
</dbReference>
<dbReference type="GO" id="GO:0046872">
    <property type="term" value="F:metal ion binding"/>
    <property type="evidence" value="ECO:0007669"/>
    <property type="project" value="UniProtKB-KW"/>
</dbReference>
<comment type="subcellular location">
    <subcellularLocation>
        <location evidence="1">Secreted</location>
    </subcellularLocation>
</comment>
<name>A0A0G4HU44_9ALVE</name>
<dbReference type="PANTHER" id="PTHR11475">
    <property type="entry name" value="OXIDASE/PEROXIDASE"/>
    <property type="match status" value="1"/>
</dbReference>
<dbReference type="PANTHER" id="PTHR11475:SF4">
    <property type="entry name" value="CHORION PEROXIDASE"/>
    <property type="match status" value="1"/>
</dbReference>
<feature type="region of interest" description="Disordered" evidence="5">
    <location>
        <begin position="1"/>
        <end position="24"/>
    </location>
</feature>
<dbReference type="Gene3D" id="1.10.640.10">
    <property type="entry name" value="Haem peroxidase domain superfamily, animal type"/>
    <property type="match status" value="1"/>
</dbReference>
<accession>A0A0G4HU44</accession>
<dbReference type="GO" id="GO:0005576">
    <property type="term" value="C:extracellular region"/>
    <property type="evidence" value="ECO:0007669"/>
    <property type="project" value="UniProtKB-SubCell"/>
</dbReference>
<keyword evidence="4" id="KW-0349">Heme</keyword>
<dbReference type="InterPro" id="IPR019791">
    <property type="entry name" value="Haem_peroxidase_animal"/>
</dbReference>
<dbReference type="GO" id="GO:0020037">
    <property type="term" value="F:heme binding"/>
    <property type="evidence" value="ECO:0007669"/>
    <property type="project" value="InterPro"/>
</dbReference>
<dbReference type="GO" id="GO:0004601">
    <property type="term" value="F:peroxidase activity"/>
    <property type="evidence" value="ECO:0007669"/>
    <property type="project" value="InterPro"/>
</dbReference>
<dbReference type="VEuPathDB" id="CryptoDB:Cvel_31699"/>
<dbReference type="GO" id="GO:0006979">
    <property type="term" value="P:response to oxidative stress"/>
    <property type="evidence" value="ECO:0007669"/>
    <property type="project" value="InterPro"/>
</dbReference>
<feature type="binding site" description="axial binding residue" evidence="4">
    <location>
        <position position="38"/>
    </location>
    <ligand>
        <name>heme b</name>
        <dbReference type="ChEBI" id="CHEBI:60344"/>
    </ligand>
    <ligandPart>
        <name>Fe</name>
        <dbReference type="ChEBI" id="CHEBI:18248"/>
    </ligandPart>
</feature>
<keyword evidence="4" id="KW-0479">Metal-binding</keyword>
<gene>
    <name evidence="6" type="ORF">Cvel_31699</name>
</gene>
<dbReference type="EMBL" id="CDMZ01003887">
    <property type="protein sequence ID" value="CEM47938.1"/>
    <property type="molecule type" value="Genomic_DNA"/>
</dbReference>
<keyword evidence="3" id="KW-0325">Glycoprotein</keyword>
<evidence type="ECO:0000256" key="5">
    <source>
        <dbReference type="SAM" id="MobiDB-lite"/>
    </source>
</evidence>
<dbReference type="Pfam" id="PF03098">
    <property type="entry name" value="An_peroxidase"/>
    <property type="match status" value="1"/>
</dbReference>
<evidence type="ECO:0000256" key="2">
    <source>
        <dbReference type="ARBA" id="ARBA00022525"/>
    </source>
</evidence>
<evidence type="ECO:0000256" key="4">
    <source>
        <dbReference type="PIRSR" id="PIRSR619791-2"/>
    </source>
</evidence>
<reference evidence="6" key="1">
    <citation type="submission" date="2014-11" db="EMBL/GenBank/DDBJ databases">
        <authorList>
            <person name="Otto D Thomas"/>
            <person name="Naeem Raeece"/>
        </authorList>
    </citation>
    <scope>NUCLEOTIDE SEQUENCE</scope>
</reference>
<proteinExistence type="predicted"/>
<keyword evidence="2" id="KW-0964">Secreted</keyword>
<sequence length="283" mass="31610">NFDKPDGQPNANCRAWAADPPDPSIEEPFSGAAFRVGHTLVTPDLLLVDDKGKELKDSPIPLRETFNTEAPELLERYGIEAFLLGLTARRAQTLDVMIADDLRNMLFFGCSMCDTPRGTDLISLNIQRGRDLGIPRFNALREVYGLTPFSSFSEFSEDATVVENLMTAYGPQGLENVDAFTGMLAEVATEDGTAMGSLMRQILKVQFNNLRAGDLFWYECSLTSEELEWVRARRLSDVILDNTDVKKIQDDVFMVVEEKKKAELFEGSGNMGNLEEVLGKFKF</sequence>
<evidence type="ECO:0000313" key="6">
    <source>
        <dbReference type="EMBL" id="CEM47938.1"/>
    </source>
</evidence>
<evidence type="ECO:0000256" key="3">
    <source>
        <dbReference type="ARBA" id="ARBA00023180"/>
    </source>
</evidence>
<keyword evidence="4" id="KW-0408">Iron</keyword>